<evidence type="ECO:0000256" key="2">
    <source>
        <dbReference type="ARBA" id="ARBA00022448"/>
    </source>
</evidence>
<dbReference type="GO" id="GO:0022857">
    <property type="term" value="F:transmembrane transporter activity"/>
    <property type="evidence" value="ECO:0007669"/>
    <property type="project" value="InterPro"/>
</dbReference>
<dbReference type="GO" id="GO:0006865">
    <property type="term" value="P:amino acid transport"/>
    <property type="evidence" value="ECO:0007669"/>
    <property type="project" value="InterPro"/>
</dbReference>
<feature type="transmembrane region" description="Helical" evidence="7">
    <location>
        <begin position="59"/>
        <end position="82"/>
    </location>
</feature>
<keyword evidence="4 7" id="KW-1133">Transmembrane helix</keyword>
<accession>A0A9W9XBK7</accession>
<dbReference type="InterPro" id="IPR002293">
    <property type="entry name" value="AA/rel_permease1"/>
</dbReference>
<organism evidence="8 9">
    <name type="scientific">Penicillium desertorum</name>
    <dbReference type="NCBI Taxonomy" id="1303715"/>
    <lineage>
        <taxon>Eukaryota</taxon>
        <taxon>Fungi</taxon>
        <taxon>Dikarya</taxon>
        <taxon>Ascomycota</taxon>
        <taxon>Pezizomycotina</taxon>
        <taxon>Eurotiomycetes</taxon>
        <taxon>Eurotiomycetidae</taxon>
        <taxon>Eurotiales</taxon>
        <taxon>Aspergillaceae</taxon>
        <taxon>Penicillium</taxon>
    </lineage>
</organism>
<feature type="region of interest" description="Disordered" evidence="6">
    <location>
        <begin position="1"/>
        <end position="32"/>
    </location>
</feature>
<protein>
    <recommendedName>
        <fullName evidence="10">Amino acid permease/ SLC12A domain-containing protein</fullName>
    </recommendedName>
</protein>
<dbReference type="Gene3D" id="1.20.1740.10">
    <property type="entry name" value="Amino acid/polyamine transporter I"/>
    <property type="match status" value="1"/>
</dbReference>
<dbReference type="PANTHER" id="PTHR45649">
    <property type="entry name" value="AMINO-ACID PERMEASE BAT1"/>
    <property type="match status" value="1"/>
</dbReference>
<name>A0A9W9XBK7_9EURO</name>
<evidence type="ECO:0000256" key="5">
    <source>
        <dbReference type="ARBA" id="ARBA00023136"/>
    </source>
</evidence>
<evidence type="ECO:0000256" key="6">
    <source>
        <dbReference type="SAM" id="MobiDB-lite"/>
    </source>
</evidence>
<evidence type="ECO:0000256" key="7">
    <source>
        <dbReference type="SAM" id="Phobius"/>
    </source>
</evidence>
<dbReference type="PIRSF" id="PIRSF006060">
    <property type="entry name" value="AA_transporter"/>
    <property type="match status" value="1"/>
</dbReference>
<keyword evidence="5 7" id="KW-0472">Membrane</keyword>
<feature type="transmembrane region" description="Helical" evidence="7">
    <location>
        <begin position="88"/>
        <end position="114"/>
    </location>
</feature>
<dbReference type="InterPro" id="IPR004840">
    <property type="entry name" value="Amino_acid_permease_CS"/>
</dbReference>
<dbReference type="GO" id="GO:0016020">
    <property type="term" value="C:membrane"/>
    <property type="evidence" value="ECO:0007669"/>
    <property type="project" value="UniProtKB-SubCell"/>
</dbReference>
<feature type="transmembrane region" description="Helical" evidence="7">
    <location>
        <begin position="294"/>
        <end position="317"/>
    </location>
</feature>
<keyword evidence="3 7" id="KW-0812">Transmembrane</keyword>
<dbReference type="EMBL" id="JAPWDO010000001">
    <property type="protein sequence ID" value="KAJ5487759.1"/>
    <property type="molecule type" value="Genomic_DNA"/>
</dbReference>
<comment type="caution">
    <text evidence="8">The sequence shown here is derived from an EMBL/GenBank/DDBJ whole genome shotgun (WGS) entry which is preliminary data.</text>
</comment>
<feature type="transmembrane region" description="Helical" evidence="7">
    <location>
        <begin position="215"/>
        <end position="234"/>
    </location>
</feature>
<keyword evidence="2" id="KW-0813">Transport</keyword>
<feature type="transmembrane region" description="Helical" evidence="7">
    <location>
        <begin position="186"/>
        <end position="203"/>
    </location>
</feature>
<dbReference type="PROSITE" id="PS00218">
    <property type="entry name" value="AMINO_ACID_PERMEASE_1"/>
    <property type="match status" value="1"/>
</dbReference>
<evidence type="ECO:0000256" key="4">
    <source>
        <dbReference type="ARBA" id="ARBA00022989"/>
    </source>
</evidence>
<proteinExistence type="predicted"/>
<sequence length="370" mass="39592">MADEVTVPQQHSSKNKGSESHPPGKFPNIEEGKQTSANGVLEALGYEPELVRNRSTLQVAFMSFVLAAIPYGLATTFTYPLIGGGPVNIIWGWLAVSLITLCVAVSLGEITSVYPTAGGVYYQTFMLSPPSYRRIASWICGWSYVVGNITITLAVNLGSTLFFVSCVNVFESAPGVGIFQATTYQIFLIFLAVTFLANAISAFGNKWLPYLDTFAIFWTLAGVLAIVVCVLAIAKEGRHDAEYVFTSFEPASGWPAGWSFCVGLLQAAYTTSSTGMVICMCEEVREPSTQVPKAMVGTVMLNTLAGFLFLVPLVFVLPDTKVLAALESGQPVPSIIKSAIGSPAVPRLSPEAHGRLLVMGVYQAPYGGGR</sequence>
<dbReference type="PANTHER" id="PTHR45649:SF23">
    <property type="entry name" value="TRANSPORTER, PUTATIVE (EUROFUNG)-RELATED"/>
    <property type="match status" value="1"/>
</dbReference>
<evidence type="ECO:0008006" key="10">
    <source>
        <dbReference type="Google" id="ProtNLM"/>
    </source>
</evidence>
<dbReference type="Pfam" id="PF13520">
    <property type="entry name" value="AA_permease_2"/>
    <property type="match status" value="1"/>
</dbReference>
<dbReference type="Proteomes" id="UP001147760">
    <property type="component" value="Unassembled WGS sequence"/>
</dbReference>
<keyword evidence="9" id="KW-1185">Reference proteome</keyword>
<reference evidence="8" key="2">
    <citation type="journal article" date="2023" name="IMA Fungus">
        <title>Comparative genomic study of the Penicillium genus elucidates a diverse pangenome and 15 lateral gene transfer events.</title>
        <authorList>
            <person name="Petersen C."/>
            <person name="Sorensen T."/>
            <person name="Nielsen M.R."/>
            <person name="Sondergaard T.E."/>
            <person name="Sorensen J.L."/>
            <person name="Fitzpatrick D.A."/>
            <person name="Frisvad J.C."/>
            <person name="Nielsen K.L."/>
        </authorList>
    </citation>
    <scope>NUCLEOTIDE SEQUENCE</scope>
    <source>
        <strain evidence="8">IBT 17660</strain>
    </source>
</reference>
<feature type="transmembrane region" description="Helical" evidence="7">
    <location>
        <begin position="135"/>
        <end position="155"/>
    </location>
</feature>
<evidence type="ECO:0000313" key="8">
    <source>
        <dbReference type="EMBL" id="KAJ5487759.1"/>
    </source>
</evidence>
<dbReference type="AlphaFoldDB" id="A0A9W9XBK7"/>
<comment type="subcellular location">
    <subcellularLocation>
        <location evidence="1">Membrane</location>
        <topology evidence="1">Multi-pass membrane protein</topology>
    </subcellularLocation>
</comment>
<evidence type="ECO:0000256" key="1">
    <source>
        <dbReference type="ARBA" id="ARBA00004141"/>
    </source>
</evidence>
<dbReference type="OrthoDB" id="3900342at2759"/>
<evidence type="ECO:0000256" key="3">
    <source>
        <dbReference type="ARBA" id="ARBA00022692"/>
    </source>
</evidence>
<evidence type="ECO:0000313" key="9">
    <source>
        <dbReference type="Proteomes" id="UP001147760"/>
    </source>
</evidence>
<reference evidence="8" key="1">
    <citation type="submission" date="2022-12" db="EMBL/GenBank/DDBJ databases">
        <authorList>
            <person name="Petersen C."/>
        </authorList>
    </citation>
    <scope>NUCLEOTIDE SEQUENCE</scope>
    <source>
        <strain evidence="8">IBT 17660</strain>
    </source>
</reference>
<gene>
    <name evidence="8" type="ORF">N7530_002059</name>
</gene>